<dbReference type="GO" id="GO:0031522">
    <property type="term" value="C:cell envelope Sec protein transport complex"/>
    <property type="evidence" value="ECO:0007669"/>
    <property type="project" value="TreeGrafter"/>
</dbReference>
<evidence type="ECO:0000256" key="12">
    <source>
        <dbReference type="ARBA" id="ARBA00022967"/>
    </source>
</evidence>
<dbReference type="GO" id="GO:0008564">
    <property type="term" value="F:protein-exporting ATPase activity"/>
    <property type="evidence" value="ECO:0007669"/>
    <property type="project" value="UniProtKB-EC"/>
</dbReference>
<dbReference type="Pfam" id="PF07516">
    <property type="entry name" value="SecA_SW"/>
    <property type="match status" value="1"/>
</dbReference>
<evidence type="ECO:0000256" key="9">
    <source>
        <dbReference type="ARBA" id="ARBA00022833"/>
    </source>
</evidence>
<evidence type="ECO:0000256" key="10">
    <source>
        <dbReference type="ARBA" id="ARBA00022840"/>
    </source>
</evidence>
<evidence type="ECO:0000256" key="5">
    <source>
        <dbReference type="ARBA" id="ARBA00022475"/>
    </source>
</evidence>
<dbReference type="GO" id="GO:0046872">
    <property type="term" value="F:metal ion binding"/>
    <property type="evidence" value="ECO:0007669"/>
    <property type="project" value="UniProtKB-KW"/>
</dbReference>
<organism evidence="20 21">
    <name type="scientific">candidate division WOR-3 bacterium</name>
    <dbReference type="NCBI Taxonomy" id="2052148"/>
    <lineage>
        <taxon>Bacteria</taxon>
        <taxon>Bacteria division WOR-3</taxon>
    </lineage>
</organism>
<proteinExistence type="inferred from homology"/>
<evidence type="ECO:0000256" key="3">
    <source>
        <dbReference type="ARBA" id="ARBA00007650"/>
    </source>
</evidence>
<dbReference type="GO" id="GO:0065002">
    <property type="term" value="P:intracellular protein transmembrane transport"/>
    <property type="evidence" value="ECO:0007669"/>
    <property type="project" value="UniProtKB-UniRule"/>
</dbReference>
<dbReference type="SMART" id="SM00957">
    <property type="entry name" value="SecA_DEAD"/>
    <property type="match status" value="1"/>
</dbReference>
<evidence type="ECO:0000313" key="21">
    <source>
        <dbReference type="Proteomes" id="UP000264062"/>
    </source>
</evidence>
<gene>
    <name evidence="15 20" type="primary">secA</name>
    <name evidence="20" type="ORF">DCW38_00695</name>
</gene>
<dbReference type="InterPro" id="IPR036670">
    <property type="entry name" value="SecA_X-link_sf"/>
</dbReference>
<feature type="region of interest" description="Disordered" evidence="17">
    <location>
        <begin position="1112"/>
        <end position="1144"/>
    </location>
</feature>
<comment type="function">
    <text evidence="15">Part of the Sec protein translocase complex. Interacts with the SecYEG preprotein conducting channel. Has a central role in coupling the hydrolysis of ATP to the transfer of proteins into and across the cell membrane, serving as an ATP-driven molecular motor driving the stepwise translocation of polypeptide chains across the membrane.</text>
</comment>
<keyword evidence="10 15" id="KW-0067">ATP-binding</keyword>
<dbReference type="GO" id="GO:0017038">
    <property type="term" value="P:protein import"/>
    <property type="evidence" value="ECO:0007669"/>
    <property type="project" value="InterPro"/>
</dbReference>
<reference evidence="20 21" key="1">
    <citation type="journal article" date="2018" name="Nat. Biotechnol.">
        <title>A standardized bacterial taxonomy based on genome phylogeny substantially revises the tree of life.</title>
        <authorList>
            <person name="Parks D.H."/>
            <person name="Chuvochina M."/>
            <person name="Waite D.W."/>
            <person name="Rinke C."/>
            <person name="Skarshewski A."/>
            <person name="Chaumeil P.A."/>
            <person name="Hugenholtz P."/>
        </authorList>
    </citation>
    <scope>NUCLEOTIDE SEQUENCE [LARGE SCALE GENOMIC DNA]</scope>
    <source>
        <strain evidence="20">UBA9956</strain>
    </source>
</reference>
<dbReference type="CDD" id="cd17928">
    <property type="entry name" value="DEXDc_SecA"/>
    <property type="match status" value="1"/>
</dbReference>
<feature type="compositionally biased region" description="Basic and acidic residues" evidence="17">
    <location>
        <begin position="1126"/>
        <end position="1141"/>
    </location>
</feature>
<name>A0A350H824_UNCW3</name>
<dbReference type="PROSITE" id="PS51192">
    <property type="entry name" value="HELICASE_ATP_BIND_1"/>
    <property type="match status" value="1"/>
</dbReference>
<comment type="caution">
    <text evidence="20">The sequence shown here is derived from an EMBL/GenBank/DDBJ whole genome shotgun (WGS) entry which is preliminary data.</text>
</comment>
<evidence type="ECO:0000256" key="2">
    <source>
        <dbReference type="ARBA" id="ARBA00004170"/>
    </source>
</evidence>
<keyword evidence="6 15" id="KW-0963">Cytoplasm</keyword>
<dbReference type="HAMAP" id="MF_01382">
    <property type="entry name" value="SecA"/>
    <property type="match status" value="1"/>
</dbReference>
<dbReference type="Pfam" id="PF02810">
    <property type="entry name" value="SEC-C"/>
    <property type="match status" value="1"/>
</dbReference>
<dbReference type="PROSITE" id="PS51196">
    <property type="entry name" value="SECA_MOTOR_DEAD"/>
    <property type="match status" value="1"/>
</dbReference>
<feature type="domain" description="SecA family profile" evidence="19">
    <location>
        <begin position="1"/>
        <end position="809"/>
    </location>
</feature>
<accession>A0A350H824</accession>
<dbReference type="InterPro" id="IPR011115">
    <property type="entry name" value="SecA_DEAD"/>
</dbReference>
<comment type="subcellular location">
    <subcellularLocation>
        <location evidence="15">Cell membrane</location>
        <topology evidence="15">Peripheral membrane protein</topology>
        <orientation evidence="15">Cytoplasmic side</orientation>
    </subcellularLocation>
    <subcellularLocation>
        <location evidence="15">Cytoplasm</location>
    </subcellularLocation>
    <subcellularLocation>
        <location evidence="2">Membrane</location>
        <topology evidence="2">Peripheral membrane protein</topology>
    </subcellularLocation>
    <text evidence="15">Distribution is 50-50.</text>
</comment>
<dbReference type="InterPro" id="IPR011130">
    <property type="entry name" value="SecA_preprotein_X-link_dom"/>
</dbReference>
<dbReference type="GO" id="GO:0005886">
    <property type="term" value="C:plasma membrane"/>
    <property type="evidence" value="ECO:0007669"/>
    <property type="project" value="UniProtKB-SubCell"/>
</dbReference>
<protein>
    <recommendedName>
        <fullName evidence="15 16">Protein translocase subunit SecA</fullName>
        <ecNumber evidence="15">7.4.2.8</ecNumber>
    </recommendedName>
</protein>
<dbReference type="GO" id="GO:0006605">
    <property type="term" value="P:protein targeting"/>
    <property type="evidence" value="ECO:0007669"/>
    <property type="project" value="UniProtKB-UniRule"/>
</dbReference>
<evidence type="ECO:0000256" key="13">
    <source>
        <dbReference type="ARBA" id="ARBA00023010"/>
    </source>
</evidence>
<dbReference type="InterPro" id="IPR014018">
    <property type="entry name" value="SecA_motor_DEAD"/>
</dbReference>
<dbReference type="Gene3D" id="3.90.1440.10">
    <property type="entry name" value="SecA, preprotein cross-linking domain"/>
    <property type="match status" value="1"/>
</dbReference>
<evidence type="ECO:0000256" key="16">
    <source>
        <dbReference type="RuleBase" id="RU003874"/>
    </source>
</evidence>
<evidence type="ECO:0000256" key="6">
    <source>
        <dbReference type="ARBA" id="ARBA00022490"/>
    </source>
</evidence>
<dbReference type="PRINTS" id="PR00906">
    <property type="entry name" value="SECA"/>
</dbReference>
<dbReference type="GO" id="GO:0005829">
    <property type="term" value="C:cytosol"/>
    <property type="evidence" value="ECO:0007669"/>
    <property type="project" value="TreeGrafter"/>
</dbReference>
<evidence type="ECO:0000256" key="7">
    <source>
        <dbReference type="ARBA" id="ARBA00022723"/>
    </source>
</evidence>
<dbReference type="Proteomes" id="UP000264062">
    <property type="component" value="Unassembled WGS sequence"/>
</dbReference>
<keyword evidence="8 15" id="KW-0547">Nucleotide-binding</keyword>
<dbReference type="SMART" id="SM00958">
    <property type="entry name" value="SecA_PP_bind"/>
    <property type="match status" value="1"/>
</dbReference>
<evidence type="ECO:0000313" key="20">
    <source>
        <dbReference type="EMBL" id="HAV91690.1"/>
    </source>
</evidence>
<comment type="subunit">
    <text evidence="15">Monomer and homodimer. Part of the essential Sec protein translocation apparatus which comprises SecA, SecYEG and auxiliary proteins SecDF. Other proteins may also be involved.</text>
</comment>
<dbReference type="Pfam" id="PF07517">
    <property type="entry name" value="SecA_DEAD"/>
    <property type="match status" value="1"/>
</dbReference>
<comment type="catalytic activity">
    <reaction evidence="15">
        <text>ATP + H2O + cellular proteinSide 1 = ADP + phosphate + cellular proteinSide 2.</text>
        <dbReference type="EC" id="7.4.2.8"/>
    </reaction>
</comment>
<dbReference type="AlphaFoldDB" id="A0A350H824"/>
<dbReference type="EC" id="7.4.2.8" evidence="15"/>
<dbReference type="SUPFAM" id="SSF81886">
    <property type="entry name" value="Helical scaffold and wing domains of SecA"/>
    <property type="match status" value="2"/>
</dbReference>
<evidence type="ECO:0000256" key="17">
    <source>
        <dbReference type="SAM" id="MobiDB-lite"/>
    </source>
</evidence>
<keyword evidence="7" id="KW-0479">Metal-binding</keyword>
<evidence type="ECO:0000256" key="4">
    <source>
        <dbReference type="ARBA" id="ARBA00022448"/>
    </source>
</evidence>
<dbReference type="PANTHER" id="PTHR30612">
    <property type="entry name" value="SECA INNER MEMBRANE COMPONENT OF SEC PROTEIN SECRETION SYSTEM"/>
    <property type="match status" value="1"/>
</dbReference>
<comment type="cofactor">
    <cofactor evidence="1">
        <name>Zn(2+)</name>
        <dbReference type="ChEBI" id="CHEBI:29105"/>
    </cofactor>
</comment>
<dbReference type="EMBL" id="DMZY01000024">
    <property type="protein sequence ID" value="HAV91690.1"/>
    <property type="molecule type" value="Genomic_DNA"/>
</dbReference>
<keyword evidence="14 15" id="KW-0472">Membrane</keyword>
<evidence type="ECO:0000256" key="11">
    <source>
        <dbReference type="ARBA" id="ARBA00022927"/>
    </source>
</evidence>
<keyword evidence="13 15" id="KW-0811">Translocation</keyword>
<dbReference type="InterPro" id="IPR011116">
    <property type="entry name" value="SecA_Wing/Scaffold"/>
</dbReference>
<dbReference type="PANTHER" id="PTHR30612:SF0">
    <property type="entry name" value="CHLOROPLAST PROTEIN-TRANSPORTING ATPASE"/>
    <property type="match status" value="1"/>
</dbReference>
<feature type="binding site" evidence="15">
    <location>
        <position position="100"/>
    </location>
    <ligand>
        <name>ATP</name>
        <dbReference type="ChEBI" id="CHEBI:30616"/>
    </ligand>
</feature>
<dbReference type="PROSITE" id="PS01312">
    <property type="entry name" value="SECA"/>
    <property type="match status" value="1"/>
</dbReference>
<dbReference type="InterPro" id="IPR000185">
    <property type="entry name" value="SecA"/>
</dbReference>
<dbReference type="GO" id="GO:0043952">
    <property type="term" value="P:protein transport by the Sec complex"/>
    <property type="evidence" value="ECO:0007669"/>
    <property type="project" value="TreeGrafter"/>
</dbReference>
<dbReference type="Gene3D" id="1.10.3060.10">
    <property type="entry name" value="Helical scaffold and wing domains of SecA"/>
    <property type="match status" value="2"/>
</dbReference>
<evidence type="ECO:0000256" key="14">
    <source>
        <dbReference type="ARBA" id="ARBA00023136"/>
    </source>
</evidence>
<dbReference type="InterPro" id="IPR036266">
    <property type="entry name" value="SecA_Wing/Scaffold_sf"/>
</dbReference>
<keyword evidence="4 15" id="KW-0813">Transport</keyword>
<dbReference type="Pfam" id="PF21090">
    <property type="entry name" value="P-loop_SecA"/>
    <property type="match status" value="1"/>
</dbReference>
<keyword evidence="9" id="KW-0862">Zinc</keyword>
<keyword evidence="12 15" id="KW-1278">Translocase</keyword>
<dbReference type="CDD" id="cd18803">
    <property type="entry name" value="SF2_C_secA"/>
    <property type="match status" value="1"/>
</dbReference>
<evidence type="ECO:0000256" key="15">
    <source>
        <dbReference type="HAMAP-Rule" id="MF_01382"/>
    </source>
</evidence>
<dbReference type="InterPro" id="IPR044722">
    <property type="entry name" value="SecA_SF2_C"/>
</dbReference>
<dbReference type="SUPFAM" id="SSF81767">
    <property type="entry name" value="Pre-protein crosslinking domain of SecA"/>
    <property type="match status" value="1"/>
</dbReference>
<dbReference type="Pfam" id="PF01043">
    <property type="entry name" value="SecA_PP_bind"/>
    <property type="match status" value="1"/>
</dbReference>
<feature type="binding site" evidence="15">
    <location>
        <position position="625"/>
    </location>
    <ligand>
        <name>ATP</name>
        <dbReference type="ChEBI" id="CHEBI:30616"/>
    </ligand>
</feature>
<dbReference type="Gene3D" id="3.40.50.300">
    <property type="entry name" value="P-loop containing nucleotide triphosphate hydrolases"/>
    <property type="match status" value="2"/>
</dbReference>
<dbReference type="SUPFAM" id="SSF52540">
    <property type="entry name" value="P-loop containing nucleoside triphosphate hydrolases"/>
    <property type="match status" value="2"/>
</dbReference>
<dbReference type="InterPro" id="IPR027417">
    <property type="entry name" value="P-loop_NTPase"/>
</dbReference>
<keyword evidence="5 15" id="KW-1003">Cell membrane</keyword>
<dbReference type="GO" id="GO:0005524">
    <property type="term" value="F:ATP binding"/>
    <property type="evidence" value="ECO:0007669"/>
    <property type="project" value="UniProtKB-UniRule"/>
</dbReference>
<dbReference type="InterPro" id="IPR014001">
    <property type="entry name" value="Helicase_ATP-bd"/>
</dbReference>
<feature type="domain" description="Helicase ATP-binding" evidence="18">
    <location>
        <begin position="102"/>
        <end position="261"/>
    </location>
</feature>
<comment type="similarity">
    <text evidence="3 15 16">Belongs to the SecA family.</text>
</comment>
<evidence type="ECO:0000256" key="1">
    <source>
        <dbReference type="ARBA" id="ARBA00001947"/>
    </source>
</evidence>
<dbReference type="InterPro" id="IPR020937">
    <property type="entry name" value="SecA_CS"/>
</dbReference>
<sequence length="1161" mass="133965">MNILSKLFPSYNQRKVNDLKKIVVEINSKYEDLLSKQDVNPSAMTLEFKERLKNGETPDDIIMDAFALVKFVMKRLSDEKYEYEESDMKFRWEMVPYDVQIAGSLSLHYGNIVEMATGEGKTLVAVMPLYLNSLTGDGSCLVTVNDYLARRDRAWMKPVYDKLGVTVGIIQMGMDPPERRFNYNCDITYVTNNEFGFDYLRDNMAYQKSEKVHRDMFNFAIIDEVDSVLIDEARTPLIISGMPLGGSDEKRTEMQYKSLSSSVNQFVRSQKEIIKNIYDKSKRLYDEGKYDEAVVGFLTVKRGFPKMKEIVATMQNAEILSKMERMENVLIRDKMIHTLDAELLYSIEEKSSAVTITDKGEDYFEKVHSDENFFSTPELSIEFKKIEDETEDIEERAKRKAEIMQNYAERSEYIHALHQLLKAHTLFERDVEYIVQSGKIVIVDEHTGRLMPSRRFSEGLHSAIEAKENVSIQEETKTLATITLQNLFRMFSKLSGMTGTAETEASEFMHIYKLPVTVIPTNRPVIRNDSNDLLFIRKEEKIKHIVEKIVKLHNAGVPLLVGTASVQSSEYLDSTLKLKKDMAGKPIKYNILNARHHEQEARIISEAGMQGAITIATNMAGRGTDIKLGSTIEMLPERSALIQSLHVKNNLKKKAAVILEDKKSMEFITYLLENDSYLKEKSIYFKTGLEGGDDLISIADGYRVGEFSDCFKITIPSPAKKNQRNVCISFTETGDCSEYVPAGLFVLGTEKHESRRIDRQLRGRSGRQGDPGASLFTVSLEDDLMRIFGNEKMSDMIRRLESLSSKETSISHRLLTTSIESAQKRIENLNFERRKYLLEYDDVINKQREIVYQLRNFFLERKPPLEFIDRGTFSQNTAALKERLLEAIKTDGDAGVKRELEKFSSFMNSGEIDISGEEASRTDFEEILHKRISEKFSSNMQEVKDYILENIPPIASAFIDSEILDNTPFEEWEFDRINEWFLNYFKITFKRTENEITKREFSALAEKRVEEMFTDKMSLFTNKDLLLFNICNMFILSIDKLWIEQLYELDAIKEGISLRGYAQRDPLVEFKKEAYQLFNILMDSMYKDFCEKFFSAVQNAKVQQDKPRRIDTVKREISANSSEDEETKKKPVVREDKKIGRNDPCWCGSGKKYKNCHGRNV</sequence>
<evidence type="ECO:0000259" key="19">
    <source>
        <dbReference type="PROSITE" id="PS51196"/>
    </source>
</evidence>
<evidence type="ECO:0000256" key="8">
    <source>
        <dbReference type="ARBA" id="ARBA00022741"/>
    </source>
</evidence>
<keyword evidence="11 15" id="KW-0653">Protein transport</keyword>
<dbReference type="NCBIfam" id="TIGR00963">
    <property type="entry name" value="secA"/>
    <property type="match status" value="1"/>
</dbReference>
<dbReference type="InterPro" id="IPR004027">
    <property type="entry name" value="SEC_C_motif"/>
</dbReference>
<evidence type="ECO:0000259" key="18">
    <source>
        <dbReference type="PROSITE" id="PS51192"/>
    </source>
</evidence>
<feature type="binding site" evidence="15">
    <location>
        <begin position="118"/>
        <end position="122"/>
    </location>
    <ligand>
        <name>ATP</name>
        <dbReference type="ChEBI" id="CHEBI:30616"/>
    </ligand>
</feature>